<name>A0A8S0UKT6_OLEEU</name>
<feature type="region of interest" description="Disordered" evidence="1">
    <location>
        <begin position="46"/>
        <end position="69"/>
    </location>
</feature>
<reference evidence="2 3" key="1">
    <citation type="submission" date="2019-12" db="EMBL/GenBank/DDBJ databases">
        <authorList>
            <person name="Alioto T."/>
            <person name="Alioto T."/>
            <person name="Gomez Garrido J."/>
        </authorList>
    </citation>
    <scope>NUCLEOTIDE SEQUENCE [LARGE SCALE GENOMIC DNA]</scope>
</reference>
<organism evidence="2 3">
    <name type="scientific">Olea europaea subsp. europaea</name>
    <dbReference type="NCBI Taxonomy" id="158383"/>
    <lineage>
        <taxon>Eukaryota</taxon>
        <taxon>Viridiplantae</taxon>
        <taxon>Streptophyta</taxon>
        <taxon>Embryophyta</taxon>
        <taxon>Tracheophyta</taxon>
        <taxon>Spermatophyta</taxon>
        <taxon>Magnoliopsida</taxon>
        <taxon>eudicotyledons</taxon>
        <taxon>Gunneridae</taxon>
        <taxon>Pentapetalae</taxon>
        <taxon>asterids</taxon>
        <taxon>lamiids</taxon>
        <taxon>Lamiales</taxon>
        <taxon>Oleaceae</taxon>
        <taxon>Oleeae</taxon>
        <taxon>Olea</taxon>
    </lineage>
</organism>
<evidence type="ECO:0000313" key="3">
    <source>
        <dbReference type="Proteomes" id="UP000594638"/>
    </source>
</evidence>
<dbReference type="AlphaFoldDB" id="A0A8S0UKT6"/>
<dbReference type="Proteomes" id="UP000594638">
    <property type="component" value="Unassembled WGS sequence"/>
</dbReference>
<gene>
    <name evidence="2" type="ORF">OLEA9_A061753</name>
</gene>
<proteinExistence type="predicted"/>
<sequence length="69" mass="7679">MNCSCTVYAGSDTYSSWFWRKILKKLVFHLVHFPANVKPVGVQVRSSLEDESGSPGVSDHSLEPINTKP</sequence>
<dbReference type="Gramene" id="OE9A061753T1">
    <property type="protein sequence ID" value="OE9A061753C1"/>
    <property type="gene ID" value="OE9A061753"/>
</dbReference>
<evidence type="ECO:0000313" key="2">
    <source>
        <dbReference type="EMBL" id="CAA3018835.1"/>
    </source>
</evidence>
<keyword evidence="3" id="KW-1185">Reference proteome</keyword>
<dbReference type="OrthoDB" id="513375at2759"/>
<accession>A0A8S0UKT6</accession>
<evidence type="ECO:0000256" key="1">
    <source>
        <dbReference type="SAM" id="MobiDB-lite"/>
    </source>
</evidence>
<comment type="caution">
    <text evidence="2">The sequence shown here is derived from an EMBL/GenBank/DDBJ whole genome shotgun (WGS) entry which is preliminary data.</text>
</comment>
<protein>
    <submittedName>
        <fullName evidence="2">Uncharacterized protein</fullName>
    </submittedName>
</protein>
<dbReference type="EMBL" id="CACTIH010007947">
    <property type="protein sequence ID" value="CAA3018835.1"/>
    <property type="molecule type" value="Genomic_DNA"/>
</dbReference>